<dbReference type="GO" id="GO:0006402">
    <property type="term" value="P:mRNA catabolic process"/>
    <property type="evidence" value="ECO:0007669"/>
    <property type="project" value="TreeGrafter"/>
</dbReference>
<dbReference type="InterPro" id="IPR011129">
    <property type="entry name" value="CSD"/>
</dbReference>
<dbReference type="InterPro" id="IPR012340">
    <property type="entry name" value="NA-bd_OB-fold"/>
</dbReference>
<dbReference type="PROSITE" id="PS50126">
    <property type="entry name" value="S1"/>
    <property type="match status" value="1"/>
</dbReference>
<keyword evidence="6 8" id="KW-0269">Exonuclease</keyword>
<dbReference type="Pfam" id="PF00773">
    <property type="entry name" value="RNB"/>
    <property type="match status" value="1"/>
</dbReference>
<comment type="subcellular location">
    <subcellularLocation>
        <location evidence="2 8">Cytoplasm</location>
    </subcellularLocation>
</comment>
<comment type="catalytic activity">
    <reaction evidence="1 8">
        <text>Exonucleolytic cleavage in the 3'- to 5'-direction to yield nucleoside 5'-phosphates.</text>
        <dbReference type="EC" id="3.1.13.1"/>
    </reaction>
</comment>
<evidence type="ECO:0000256" key="9">
    <source>
        <dbReference type="SAM" id="MobiDB-lite"/>
    </source>
</evidence>
<feature type="domain" description="S1 motif" evidence="10">
    <location>
        <begin position="661"/>
        <end position="742"/>
    </location>
</feature>
<dbReference type="AlphaFoldDB" id="A0Y7J7"/>
<dbReference type="NCBIfam" id="TIGR00358">
    <property type="entry name" value="3_prime_RNase"/>
    <property type="match status" value="1"/>
</dbReference>
<dbReference type="Pfam" id="PF08461">
    <property type="entry name" value="WHD_RNase_R"/>
    <property type="match status" value="1"/>
</dbReference>
<dbReference type="EC" id="3.1.13.1" evidence="8"/>
<dbReference type="InterPro" id="IPR013223">
    <property type="entry name" value="RNase_B_OB_dom"/>
</dbReference>
<keyword evidence="12" id="KW-1185">Reference proteome</keyword>
<keyword evidence="7 8" id="KW-0694">RNA-binding</keyword>
<comment type="function">
    <text evidence="8">3'-5' exoribonuclease that releases 5'-nucleoside monophosphates and is involved in maturation of structured RNAs.</text>
</comment>
<evidence type="ECO:0000256" key="4">
    <source>
        <dbReference type="ARBA" id="ARBA00022722"/>
    </source>
</evidence>
<dbReference type="eggNOG" id="COG0557">
    <property type="taxonomic scope" value="Bacteria"/>
</dbReference>
<evidence type="ECO:0000313" key="11">
    <source>
        <dbReference type="EMBL" id="EAW32101.1"/>
    </source>
</evidence>
<reference evidence="11 12" key="1">
    <citation type="journal article" date="2010" name="J. Bacteriol.">
        <title>Genome sequence of the oligotrophic marine Gammaproteobacterium HTCC2143, isolated from the Oregon Coast.</title>
        <authorList>
            <person name="Oh H.M."/>
            <person name="Kang I."/>
            <person name="Ferriera S."/>
            <person name="Giovannoni S.J."/>
            <person name="Cho J.C."/>
        </authorList>
    </citation>
    <scope>NUCLEOTIDE SEQUENCE [LARGE SCALE GENOMIC DNA]</scope>
    <source>
        <strain evidence="11 12">HTCC2143</strain>
    </source>
</reference>
<dbReference type="PANTHER" id="PTHR23355">
    <property type="entry name" value="RIBONUCLEASE"/>
    <property type="match status" value="1"/>
</dbReference>
<evidence type="ECO:0000259" key="10">
    <source>
        <dbReference type="PROSITE" id="PS50126"/>
    </source>
</evidence>
<comment type="caution">
    <text evidence="11">The sequence shown here is derived from an EMBL/GenBank/DDBJ whole genome shotgun (WGS) entry which is preliminary data.</text>
</comment>
<dbReference type="SMART" id="SM00955">
    <property type="entry name" value="RNB"/>
    <property type="match status" value="1"/>
</dbReference>
<dbReference type="HAMAP" id="MF_01895">
    <property type="entry name" value="RNase_R"/>
    <property type="match status" value="1"/>
</dbReference>
<evidence type="ECO:0000256" key="2">
    <source>
        <dbReference type="ARBA" id="ARBA00004496"/>
    </source>
</evidence>
<dbReference type="SMART" id="SM00316">
    <property type="entry name" value="S1"/>
    <property type="match status" value="1"/>
</dbReference>
<evidence type="ECO:0000256" key="6">
    <source>
        <dbReference type="ARBA" id="ARBA00022839"/>
    </source>
</evidence>
<evidence type="ECO:0000256" key="3">
    <source>
        <dbReference type="ARBA" id="ARBA00022490"/>
    </source>
</evidence>
<dbReference type="Gene3D" id="2.40.50.140">
    <property type="entry name" value="Nucleic acid-binding proteins"/>
    <property type="match status" value="2"/>
</dbReference>
<dbReference type="Pfam" id="PF00575">
    <property type="entry name" value="S1"/>
    <property type="match status" value="1"/>
</dbReference>
<dbReference type="InterPro" id="IPR003029">
    <property type="entry name" value="S1_domain"/>
</dbReference>
<dbReference type="EMBL" id="AAVT01000001">
    <property type="protein sequence ID" value="EAW32101.1"/>
    <property type="molecule type" value="Genomic_DNA"/>
</dbReference>
<dbReference type="PANTHER" id="PTHR23355:SF9">
    <property type="entry name" value="DIS3-LIKE EXONUCLEASE 2"/>
    <property type="match status" value="1"/>
</dbReference>
<dbReference type="InterPro" id="IPR050180">
    <property type="entry name" value="RNR_Ribonuclease"/>
</dbReference>
<keyword evidence="3 8" id="KW-0963">Cytoplasm</keyword>
<dbReference type="GO" id="GO:0003723">
    <property type="term" value="F:RNA binding"/>
    <property type="evidence" value="ECO:0007669"/>
    <property type="project" value="UniProtKB-UniRule"/>
</dbReference>
<dbReference type="NCBIfam" id="TIGR02063">
    <property type="entry name" value="RNase_R"/>
    <property type="match status" value="1"/>
</dbReference>
<dbReference type="InterPro" id="IPR004476">
    <property type="entry name" value="RNase_II/RNase_R"/>
</dbReference>
<keyword evidence="5 8" id="KW-0378">Hydrolase</keyword>
<dbReference type="SMART" id="SM00357">
    <property type="entry name" value="CSP"/>
    <property type="match status" value="1"/>
</dbReference>
<evidence type="ECO:0000256" key="7">
    <source>
        <dbReference type="ARBA" id="ARBA00022884"/>
    </source>
</evidence>
<evidence type="ECO:0000313" key="12">
    <source>
        <dbReference type="Proteomes" id="UP000004931"/>
    </source>
</evidence>
<dbReference type="GO" id="GO:0008859">
    <property type="term" value="F:exoribonuclease II activity"/>
    <property type="evidence" value="ECO:0007669"/>
    <property type="project" value="UniProtKB-UniRule"/>
</dbReference>
<keyword evidence="4 8" id="KW-0540">Nuclease</keyword>
<dbReference type="GO" id="GO:0005829">
    <property type="term" value="C:cytosol"/>
    <property type="evidence" value="ECO:0007669"/>
    <property type="project" value="UniProtKB-ARBA"/>
</dbReference>
<feature type="compositionally biased region" description="Low complexity" evidence="9">
    <location>
        <begin position="779"/>
        <end position="792"/>
    </location>
</feature>
<proteinExistence type="inferred from homology"/>
<feature type="compositionally biased region" description="Basic residues" evidence="9">
    <location>
        <begin position="747"/>
        <end position="763"/>
    </location>
</feature>
<dbReference type="InterPro" id="IPR011805">
    <property type="entry name" value="RNase_R"/>
</dbReference>
<dbReference type="SUPFAM" id="SSF50249">
    <property type="entry name" value="Nucleic acid-binding proteins"/>
    <property type="match status" value="4"/>
</dbReference>
<protein>
    <recommendedName>
        <fullName evidence="8">Ribonuclease R</fullName>
        <shortName evidence="8">RNase R</shortName>
        <ecNumber evidence="8">3.1.13.1</ecNumber>
    </recommendedName>
</protein>
<dbReference type="OrthoDB" id="9764149at2"/>
<organism evidence="11 12">
    <name type="scientific">marine gamma proteobacterium HTCC2143</name>
    <dbReference type="NCBI Taxonomy" id="247633"/>
    <lineage>
        <taxon>Bacteria</taxon>
        <taxon>Pseudomonadati</taxon>
        <taxon>Pseudomonadota</taxon>
        <taxon>Gammaproteobacteria</taxon>
        <taxon>Cellvibrionales</taxon>
        <taxon>Spongiibacteraceae</taxon>
        <taxon>BD1-7 clade</taxon>
    </lineage>
</organism>
<feature type="region of interest" description="Disordered" evidence="9">
    <location>
        <begin position="746"/>
        <end position="821"/>
    </location>
</feature>
<dbReference type="STRING" id="247633.GP2143_12636"/>
<gene>
    <name evidence="8" type="primary">rnr</name>
    <name evidence="11" type="ORF">GP2143_12636</name>
</gene>
<feature type="region of interest" description="Disordered" evidence="9">
    <location>
        <begin position="1"/>
        <end position="20"/>
    </location>
</feature>
<sequence length="821" mass="92169">MAKRLTRKDPHAGREAEKYESPIPSREFIMEFLAEADGPLNRNQITKALELTDFSQVEALRRRLKAMERDGQLMRNRKGAFGLIDKLDLVRGRVQAHRDGYGFAVPVDGGGDLYLNSRQMSTVFDGDEVLCRSAGFDHRGKKEGVIVEVISHNTHQLVGRLYDENGVVFVSPDNARINHDVIVPREEIGEAGVDQYVMVEITGQPGWRKPPTGRVVEVLGDHMAPGMEIDVAIRAHNIPHQWPEAVEIEAQALSAEPEEKDKQHRIDLRALPFVTIDGEDARDFDDAVYCEAKKTGGWRLWVAIADVSHYVKVNSALDKEATLRGNSVYFPEQVVPMLPEALSNGLCSLKPAVDRLCMVCEMTISSAGKVSGYYFYEGVMHSHARLTYNKVGAILDSKNPDSNPLRDEYTKVVPHLEQLHRLYQTLRKARSLRGAIDFETTETRIVFGGDRKIEEIVPVVRNDAHKLIEECMLAANVAAARFLEKHELPALFRVHEGPTEEKLESLRKFLGELALDLGGGSKPTPDDYQSLLSQLGDRPDAHIIQTMMLRSLRQAVYQPENLGHFGLNYPAYGHFTSPIRRYPDLLVHRAIRHIVRSDTASKQVKRVEGAGVLAKHKIYPYGMAELLVLGEQCSMTERRADDATRDVVSWLKCEYVKDRVGEEFDGIVTAVTGFGLFVELVNVYVEGLVHVSALDRDYYHFDPVKQRLMGERTGVMFQLGDLVKVQVVRVSLEDKKIDLEMIEGSTRSKRREQKEGKKPKRQFAKTVAKKSEEKKSTKQSKGGATKKATPKTSKARGAVAGEKPAKVASPKAKSVRKRKRQ</sequence>
<accession>A0Y7J7</accession>
<dbReference type="NCBIfam" id="NF008648">
    <property type="entry name" value="PRK11642.1"/>
    <property type="match status" value="1"/>
</dbReference>
<dbReference type="Pfam" id="PF17876">
    <property type="entry name" value="CSD2"/>
    <property type="match status" value="1"/>
</dbReference>
<dbReference type="Proteomes" id="UP000004931">
    <property type="component" value="Unassembled WGS sequence"/>
</dbReference>
<dbReference type="CDD" id="cd04471">
    <property type="entry name" value="S1_RNase_R"/>
    <property type="match status" value="1"/>
</dbReference>
<dbReference type="InterPro" id="IPR040476">
    <property type="entry name" value="CSD2"/>
</dbReference>
<comment type="similarity">
    <text evidence="8">Belongs to the RNR ribonuclease family. RNase R subfamily.</text>
</comment>
<dbReference type="InterPro" id="IPR013668">
    <property type="entry name" value="RNase_R_HTH_12"/>
</dbReference>
<feature type="compositionally biased region" description="Basic and acidic residues" evidence="9">
    <location>
        <begin position="7"/>
        <end position="20"/>
    </location>
</feature>
<name>A0Y7J7_9GAMM</name>
<evidence type="ECO:0000256" key="5">
    <source>
        <dbReference type="ARBA" id="ARBA00022801"/>
    </source>
</evidence>
<evidence type="ECO:0000256" key="8">
    <source>
        <dbReference type="HAMAP-Rule" id="MF_01895"/>
    </source>
</evidence>
<dbReference type="InterPro" id="IPR001900">
    <property type="entry name" value="RNase_II/R"/>
</dbReference>
<dbReference type="Pfam" id="PF08206">
    <property type="entry name" value="OB_RNB"/>
    <property type="match status" value="1"/>
</dbReference>
<evidence type="ECO:0000256" key="1">
    <source>
        <dbReference type="ARBA" id="ARBA00001849"/>
    </source>
</evidence>